<feature type="domain" description="Alpha/beta hydrolase fold-3" evidence="2">
    <location>
        <begin position="76"/>
        <end position="282"/>
    </location>
</feature>
<evidence type="ECO:0000256" key="1">
    <source>
        <dbReference type="ARBA" id="ARBA00022801"/>
    </source>
</evidence>
<dbReference type="InterPro" id="IPR013094">
    <property type="entry name" value="AB_hydrolase_3"/>
</dbReference>
<dbReference type="PANTHER" id="PTHR48081">
    <property type="entry name" value="AB HYDROLASE SUPERFAMILY PROTEIN C4A8.06C"/>
    <property type="match status" value="1"/>
</dbReference>
<evidence type="ECO:0000259" key="2">
    <source>
        <dbReference type="Pfam" id="PF07859"/>
    </source>
</evidence>
<comment type="caution">
    <text evidence="3">The sequence shown here is derived from an EMBL/GenBank/DDBJ whole genome shotgun (WGS) entry which is preliminary data.</text>
</comment>
<name>A0A645BWL6_9ZZZZ</name>
<dbReference type="InterPro" id="IPR050300">
    <property type="entry name" value="GDXG_lipolytic_enzyme"/>
</dbReference>
<keyword evidence="1 3" id="KW-0378">Hydrolase</keyword>
<gene>
    <name evidence="3" type="primary">nlhH_4</name>
    <name evidence="3" type="ORF">SDC9_116620</name>
</gene>
<reference evidence="3" key="1">
    <citation type="submission" date="2019-08" db="EMBL/GenBank/DDBJ databases">
        <authorList>
            <person name="Kucharzyk K."/>
            <person name="Murdoch R.W."/>
            <person name="Higgins S."/>
            <person name="Loffler F."/>
        </authorList>
    </citation>
    <scope>NUCLEOTIDE SEQUENCE</scope>
</reference>
<dbReference type="SUPFAM" id="SSF53474">
    <property type="entry name" value="alpha/beta-Hydrolases"/>
    <property type="match status" value="1"/>
</dbReference>
<protein>
    <submittedName>
        <fullName evidence="3">Carboxylesterase NlhH</fullName>
        <ecNumber evidence="3">3.1.1.1</ecNumber>
    </submittedName>
</protein>
<accession>A0A645BWL6</accession>
<evidence type="ECO:0000313" key="3">
    <source>
        <dbReference type="EMBL" id="MPM69672.1"/>
    </source>
</evidence>
<dbReference type="Gene3D" id="3.40.50.1820">
    <property type="entry name" value="alpha/beta hydrolase"/>
    <property type="match status" value="1"/>
</dbReference>
<dbReference type="InterPro" id="IPR029058">
    <property type="entry name" value="AB_hydrolase_fold"/>
</dbReference>
<dbReference type="EMBL" id="VSSQ01023008">
    <property type="protein sequence ID" value="MPM69672.1"/>
    <property type="molecule type" value="Genomic_DNA"/>
</dbReference>
<proteinExistence type="predicted"/>
<organism evidence="3">
    <name type="scientific">bioreactor metagenome</name>
    <dbReference type="NCBI Taxonomy" id="1076179"/>
    <lineage>
        <taxon>unclassified sequences</taxon>
        <taxon>metagenomes</taxon>
        <taxon>ecological metagenomes</taxon>
    </lineage>
</organism>
<dbReference type="PANTHER" id="PTHR48081:SF8">
    <property type="entry name" value="ALPHA_BETA HYDROLASE FOLD-3 DOMAIN-CONTAINING PROTEIN-RELATED"/>
    <property type="match status" value="1"/>
</dbReference>
<dbReference type="GO" id="GO:0106435">
    <property type="term" value="F:carboxylesterase activity"/>
    <property type="evidence" value="ECO:0007669"/>
    <property type="project" value="UniProtKB-EC"/>
</dbReference>
<dbReference type="Pfam" id="PF07859">
    <property type="entry name" value="Abhydrolase_3"/>
    <property type="match status" value="1"/>
</dbReference>
<dbReference type="EC" id="3.1.1.1" evidence="3"/>
<dbReference type="AlphaFoldDB" id="A0A645BWL6"/>
<sequence length="311" mass="33538">MTKYPVHPDLQKYGGSVLPMRTSVLSLANVVTNVGVRAFRFPKGIQARWLRVPNGADGVKTLLLTPEQAGENAPCLVYCHGGGFVFGLNPMHIKLVCEYAQNTSCKVLLADYRLAPKHPFPAGAEDCYAVLQWAAAHANEIGIDPDNIALGGDSAGGALSMAVSLMARDRGGKAARFLLLIYPVADARQETASMKAFPDTPCWNAKANKRMWELYLANGDAGLRAYASPLEAESLAGLPDAYLETAEFDCLRDEGAALASALEAAGSRVEYHLIKGAIHGFEIAYKSKLTRESMEQRIHALKRAFGAQSAR</sequence>